<reference evidence="10" key="3">
    <citation type="submission" date="2025-08" db="UniProtKB">
        <authorList>
            <consortium name="Ensembl"/>
        </authorList>
    </citation>
    <scope>IDENTIFICATION</scope>
</reference>
<evidence type="ECO:0000313" key="11">
    <source>
        <dbReference type="Proteomes" id="UP000265140"/>
    </source>
</evidence>
<evidence type="ECO:0000256" key="3">
    <source>
        <dbReference type="ARBA" id="ARBA00016464"/>
    </source>
</evidence>
<dbReference type="Proteomes" id="UP000265140">
    <property type="component" value="Chromosome 10"/>
</dbReference>
<evidence type="ECO:0000259" key="9">
    <source>
        <dbReference type="Pfam" id="PF14669"/>
    </source>
</evidence>
<feature type="compositionally biased region" description="Low complexity" evidence="8">
    <location>
        <begin position="844"/>
        <end position="854"/>
    </location>
</feature>
<reference evidence="10" key="4">
    <citation type="submission" date="2025-09" db="UniProtKB">
        <authorList>
            <consortium name="Ensembl"/>
        </authorList>
    </citation>
    <scope>IDENTIFICATION</scope>
</reference>
<reference evidence="10" key="2">
    <citation type="submission" date="2020-02" db="EMBL/GenBank/DDBJ databases">
        <title>Esox lucius (northern pike) genome, fEsoLuc1, primary haplotype.</title>
        <authorList>
            <person name="Myers G."/>
            <person name="Karagic N."/>
            <person name="Meyer A."/>
            <person name="Pippel M."/>
            <person name="Reichard M."/>
            <person name="Winkler S."/>
            <person name="Tracey A."/>
            <person name="Sims Y."/>
            <person name="Howe K."/>
            <person name="Rhie A."/>
            <person name="Formenti G."/>
            <person name="Durbin R."/>
            <person name="Fedrigo O."/>
            <person name="Jarvis E.D."/>
        </authorList>
    </citation>
    <scope>NUCLEOTIDE SEQUENCE [LARGE SCALE GENOMIC DNA]</scope>
</reference>
<name>A0A3P9AQ09_ESOLU</name>
<dbReference type="FunCoup" id="A0A3P9AQ09">
    <property type="interactions" value="4"/>
</dbReference>
<feature type="region of interest" description="Disordered" evidence="8">
    <location>
        <begin position="772"/>
        <end position="819"/>
    </location>
</feature>
<reference evidence="11" key="1">
    <citation type="journal article" date="2014" name="PLoS ONE">
        <title>The genome and linkage map of the northern pike (Esox lucius): conserved synteny revealed between the salmonid sister group and the Neoteleostei.</title>
        <authorList>
            <person name="Rondeau E.B."/>
            <person name="Minkley D.R."/>
            <person name="Leong J.S."/>
            <person name="Messmer A.M."/>
            <person name="Jantzen J.R."/>
            <person name="von Schalburg K.R."/>
            <person name="Lemon C."/>
            <person name="Bird N.H."/>
            <person name="Koop B.F."/>
        </authorList>
    </citation>
    <scope>NUCLEOTIDE SEQUENCE</scope>
</reference>
<feature type="compositionally biased region" description="Polar residues" evidence="8">
    <location>
        <begin position="862"/>
        <end position="875"/>
    </location>
</feature>
<evidence type="ECO:0000256" key="7">
    <source>
        <dbReference type="ARBA" id="ARBA00031943"/>
    </source>
</evidence>
<dbReference type="Ensembl" id="ENSELUT00000037769.3">
    <property type="protein sequence ID" value="ENSELUP00000043126.2"/>
    <property type="gene ID" value="ENSELUG00000024619.3"/>
</dbReference>
<evidence type="ECO:0000256" key="2">
    <source>
        <dbReference type="ARBA" id="ARBA00004514"/>
    </source>
</evidence>
<dbReference type="Pfam" id="PF14669">
    <property type="entry name" value="Asp_Glu_race_2"/>
    <property type="match status" value="1"/>
</dbReference>
<evidence type="ECO:0000256" key="6">
    <source>
        <dbReference type="ARBA" id="ARBA00022871"/>
    </source>
</evidence>
<keyword evidence="6" id="KW-0744">Spermatogenesis</keyword>
<organism evidence="10 11">
    <name type="scientific">Esox lucius</name>
    <name type="common">Northern pike</name>
    <dbReference type="NCBI Taxonomy" id="8010"/>
    <lineage>
        <taxon>Eukaryota</taxon>
        <taxon>Metazoa</taxon>
        <taxon>Chordata</taxon>
        <taxon>Craniata</taxon>
        <taxon>Vertebrata</taxon>
        <taxon>Euteleostomi</taxon>
        <taxon>Actinopterygii</taxon>
        <taxon>Neopterygii</taxon>
        <taxon>Teleostei</taxon>
        <taxon>Protacanthopterygii</taxon>
        <taxon>Esociformes</taxon>
        <taxon>Esocidae</taxon>
        <taxon>Esox</taxon>
    </lineage>
</organism>
<keyword evidence="11" id="KW-1185">Reference proteome</keyword>
<accession>A0A3P9AQ09</accession>
<keyword evidence="5" id="KW-0221">Differentiation</keyword>
<evidence type="ECO:0000256" key="4">
    <source>
        <dbReference type="ARBA" id="ARBA00022490"/>
    </source>
</evidence>
<feature type="region of interest" description="Disordered" evidence="8">
    <location>
        <begin position="1501"/>
        <end position="1521"/>
    </location>
</feature>
<evidence type="ECO:0000313" key="10">
    <source>
        <dbReference type="Ensembl" id="ENSELUP00000043126.2"/>
    </source>
</evidence>
<dbReference type="OrthoDB" id="8859650at2759"/>
<dbReference type="Bgee" id="ENSELUG00000024619">
    <property type="expression patterns" value="Expressed in testis and 2 other cell types or tissues"/>
</dbReference>
<dbReference type="STRING" id="8010.ENSELUP00000043126"/>
<dbReference type="RefSeq" id="XP_010871544.2">
    <property type="nucleotide sequence ID" value="XM_010873242.4"/>
</dbReference>
<comment type="subcellular location">
    <subcellularLocation>
        <location evidence="2">Cytoplasm</location>
        <location evidence="2">Cytosol</location>
    </subcellularLocation>
</comment>
<feature type="region of interest" description="Disordered" evidence="8">
    <location>
        <begin position="642"/>
        <end position="669"/>
    </location>
</feature>
<dbReference type="GO" id="GO:0048137">
    <property type="term" value="P:spermatocyte division"/>
    <property type="evidence" value="ECO:0007669"/>
    <property type="project" value="TreeGrafter"/>
</dbReference>
<keyword evidence="4" id="KW-0963">Cytoplasm</keyword>
<dbReference type="InParanoid" id="A0A3P9AQ09"/>
<feature type="compositionally biased region" description="Low complexity" evidence="8">
    <location>
        <begin position="785"/>
        <end position="795"/>
    </location>
</feature>
<dbReference type="PANTHER" id="PTHR35671">
    <property type="entry name" value="PROTEIN TOPAZ1"/>
    <property type="match status" value="1"/>
</dbReference>
<dbReference type="OMA" id="CQRVRVY"/>
<dbReference type="GeneTree" id="ENSGT00390000012495"/>
<feature type="region of interest" description="Disordered" evidence="8">
    <location>
        <begin position="1085"/>
        <end position="1119"/>
    </location>
</feature>
<dbReference type="GO" id="GO:0030154">
    <property type="term" value="P:cell differentiation"/>
    <property type="evidence" value="ECO:0007669"/>
    <property type="project" value="UniProtKB-KW"/>
</dbReference>
<evidence type="ECO:0000256" key="5">
    <source>
        <dbReference type="ARBA" id="ARBA00022782"/>
    </source>
</evidence>
<proteinExistence type="predicted"/>
<dbReference type="PANTHER" id="PTHR35671:SF1">
    <property type="entry name" value="PROTEIN TOPAZ1"/>
    <property type="match status" value="1"/>
</dbReference>
<dbReference type="KEGG" id="els:105012417"/>
<feature type="domain" description="Protein TOPAZ1" evidence="9">
    <location>
        <begin position="1538"/>
        <end position="1713"/>
    </location>
</feature>
<feature type="region of interest" description="Disordered" evidence="8">
    <location>
        <begin position="592"/>
        <end position="619"/>
    </location>
</feature>
<protein>
    <recommendedName>
        <fullName evidence="3">Protein TOPAZ1</fullName>
    </recommendedName>
    <alternativeName>
        <fullName evidence="7">Testis- and ovary-specific PAZ domain-containing protein 1</fullName>
    </alternativeName>
</protein>
<feature type="compositionally biased region" description="Polar residues" evidence="8">
    <location>
        <begin position="1109"/>
        <end position="1119"/>
    </location>
</feature>
<feature type="compositionally biased region" description="Acidic residues" evidence="8">
    <location>
        <begin position="1090"/>
        <end position="1108"/>
    </location>
</feature>
<feature type="region of interest" description="Disordered" evidence="8">
    <location>
        <begin position="844"/>
        <end position="900"/>
    </location>
</feature>
<sequence>MLPSTRRVKLNRNVLKIEGSNVPKRRRSFHSLHKATGEANGGPNTMSKDLDCSLQTDDNSEVTINDYSVLSDTESYVLKSENNVPLHLVKENGHLDSQVAVVEKPATVAPDSEEQTSTPLREGMALSKRNYFKCKGKISTGNNFEVKLEEPCTRSKYVQAKLEGPLTRSKSATRPNGVTAGHKDFCCRLQLALCFCSGVSNNKRTENNEHLEQVTSMGLNSRHVSYYIKSGLSVKAKENRDFAPSKQPAVVAKKIGRESVQRITRSTESRKKIYWSNLGVKDSHQARSGKIREVSANKRVSATLKPLQGQGRKGKLKVENVEAAASVKCAGREPRSTNAGQDAGQDVKRIFSLPNGISNIYRSPIVTRSHTKPPGAKQSVGRVVKASCCALCGDIKYTAPKQKKLSGAEPVGVSGRSRAGVVSRVAGSEKPKVRVKARKTNTSMVKAPKKLVIWIGRYPKVKLCDIAQVCDVLVGDFSCLLPTKLLTNKVVRCFKQDYQRNVTLLGPSCSGGGHGSEMAREPPVRKISHHSSQCGQSFGQLQNLSNQQCMHTGEHGFAEVSTNHSASLVASEGGTSKAFNNSFASLSIGKQQVNRGVNEAETRDSNSLEDSGSGSDVVEAERIADVTGKPVAKRMRLVVKGDMTEQKQSNINKPPLHSGLATSSLRGNGEGSEPLCDVNLIHTNAVDAPVRLQISGVQDGSQRQGPGRCDGSLQSPAVETLSTWPENGTGEDPSLFSCRRVVPYMKRTPLSCARTYLTWPFPKPDSTLLCPATSPVHNANGTPTSSAESGSNGNAAEEEGLDGNNPPKPSMSTLPIPAKSQTDTDVDYFVSSSLSRAEKHIVSRLSSSVSTVSSPKDCSDAPLTSSLDPASTPSSVALIGDTPNPSPHLLPTSQDLCTPKRTDTGEAEAMLNKTRPSAVGSETDAASIHSAETFLLLPGLSSLSAESSVLPSSSSFLLPQEESERFEDQRKEGDDRKEETARSIDEREDEPEVLPGSLASSPENQEQRRQDQSRSSSLPLSRSHEGEAEAITNFAPEILRGPTPRLCLTRVWLQRCSEDGNTVNGKENGEDQKEALPCAEVVTQAQASATDEDDGRDDDESTCDEEEQSQSSGVENQESVVKTQSKWFYNPSKATFCTKVSAENQEAGTVSSSRSSSQNQEMAVSAGSQFVTARDTKADLLDEFTAYEQDILVVDVLLDDPELFGRMQPDSVPVLASTRGRAPRARTTIGAEGDSGAGPLWATDKSSTTCTEGLAGFKSDQKTMIHFKAEQSTGRSWRPVARSSPISALVHSSSWPPSDRALCPGQCGTDWNNNGYSPGKPNISERALAIQPVRSFKSSLPSMMTGNSWCNGRKAPATATETGPQRHIDSYCKYYFSLSGCFHKTCWFLHVPKKGDEKFCVDAVLRLVRSSDTVCLLRAVSVFTSYYQSSPPGVYYTPLILASLLTALLKAGFLSDIINVLHVSTAHNLLPSSEILLALFDYVRENDQSVLPELIQLTSKSTQTHPNKSAGNSTNQHGNLRSVVPPEARSLTRAAMEVEFCAQHEDWVRLGVVFRSVCHSYRSLAELQQFSGRVAIALLTETKDKLALPFITFSETVYQETEEWEHGLMKSFLGRIGVSLMYRYHKTQQWTKGRRLVEVLSKLKVNYSTLKGLFGNEDGASRCCLVTIATELFLRSDSVEGALNTLRDNEWFLSSCVWPCSREDMTERRKVLVQLAEKTSHRDTLEVLTNLPGLKEPAELADASTHENLFNGHLKSCVDRQSVAVAADTLDFMLSKGIAVDLPLLHVLMHKLGKQNIWLRARALFKRALSLGYYPDVKALPGSLALTVPCSLGVMEMALAFEMVITLNAATILNTADKLQPITITLKRTGEGESEYLAAGSCLLSAAIVPNPKLTVHYTAVNSCQEQLFTMDGQATRRWLRHNHTWANDAWTGIDQRSQPAVANQCSL</sequence>
<feature type="compositionally biased region" description="Polar residues" evidence="8">
    <location>
        <begin position="775"/>
        <end position="784"/>
    </location>
</feature>
<feature type="compositionally biased region" description="Polar residues" evidence="8">
    <location>
        <begin position="1501"/>
        <end position="1519"/>
    </location>
</feature>
<dbReference type="GO" id="GO:0005829">
    <property type="term" value="C:cytosol"/>
    <property type="evidence" value="ECO:0007669"/>
    <property type="project" value="UniProtKB-SubCell"/>
</dbReference>
<feature type="compositionally biased region" description="Basic and acidic residues" evidence="8">
    <location>
        <begin position="962"/>
        <end position="985"/>
    </location>
</feature>
<dbReference type="InterPro" id="IPR029435">
    <property type="entry name" value="TOPAZ1_dom"/>
</dbReference>
<comment type="function">
    <text evidence="1">Important for normal spermatogenesis and male fertility. Specifically required for progression to the post-meiotic stages of spermatocyte development. Seems to be necessary for normal expression levels of a number of testis-expressed gene transcripts, although its role in this process is unclear.</text>
</comment>
<dbReference type="GeneID" id="105012417"/>
<feature type="region of interest" description="Disordered" evidence="8">
    <location>
        <begin position="952"/>
        <end position="1026"/>
    </location>
</feature>
<dbReference type="CTD" id="375337"/>
<dbReference type="InterPro" id="IPR038952">
    <property type="entry name" value="TOPAZ1"/>
</dbReference>
<evidence type="ECO:0000256" key="8">
    <source>
        <dbReference type="SAM" id="MobiDB-lite"/>
    </source>
</evidence>
<evidence type="ECO:0000256" key="1">
    <source>
        <dbReference type="ARBA" id="ARBA00002132"/>
    </source>
</evidence>